<reference evidence="8 9" key="1">
    <citation type="submission" date="2017-09" db="EMBL/GenBank/DDBJ databases">
        <title>WGS assembly of Aquilegia coerulea Goldsmith.</title>
        <authorList>
            <person name="Hodges S."/>
            <person name="Kramer E."/>
            <person name="Nordborg M."/>
            <person name="Tomkins J."/>
            <person name="Borevitz J."/>
            <person name="Derieg N."/>
            <person name="Yan J."/>
            <person name="Mihaltcheva S."/>
            <person name="Hayes R.D."/>
            <person name="Rokhsar D."/>
        </authorList>
    </citation>
    <scope>NUCLEOTIDE SEQUENCE [LARGE SCALE GENOMIC DNA]</scope>
    <source>
        <strain evidence="9">cv. Goldsmith</strain>
    </source>
</reference>
<feature type="transmembrane region" description="Helical" evidence="7">
    <location>
        <begin position="84"/>
        <end position="103"/>
    </location>
</feature>
<dbReference type="Proteomes" id="UP000230069">
    <property type="component" value="Unassembled WGS sequence"/>
</dbReference>
<evidence type="ECO:0000256" key="6">
    <source>
        <dbReference type="ARBA" id="ARBA00023136"/>
    </source>
</evidence>
<feature type="transmembrane region" description="Helical" evidence="7">
    <location>
        <begin position="211"/>
        <end position="228"/>
    </location>
</feature>
<proteinExistence type="inferred from homology"/>
<evidence type="ECO:0000313" key="9">
    <source>
        <dbReference type="Proteomes" id="UP000230069"/>
    </source>
</evidence>
<dbReference type="InterPro" id="IPR030182">
    <property type="entry name" value="PUP_plant"/>
</dbReference>
<dbReference type="Pfam" id="PF16913">
    <property type="entry name" value="PUNUT"/>
    <property type="match status" value="1"/>
</dbReference>
<protein>
    <recommendedName>
        <fullName evidence="7">Probable purine permease</fullName>
    </recommendedName>
</protein>
<feature type="transmembrane region" description="Helical" evidence="7">
    <location>
        <begin position="377"/>
        <end position="396"/>
    </location>
</feature>
<keyword evidence="5 7" id="KW-1133">Transmembrane helix</keyword>
<dbReference type="AlphaFoldDB" id="A0A2G5DXE1"/>
<feature type="transmembrane region" description="Helical" evidence="7">
    <location>
        <begin position="187"/>
        <end position="204"/>
    </location>
</feature>
<dbReference type="GO" id="GO:0005345">
    <property type="term" value="F:purine nucleobase transmembrane transporter activity"/>
    <property type="evidence" value="ECO:0007669"/>
    <property type="project" value="UniProtKB-UniRule"/>
</dbReference>
<accession>A0A2G5DXE1</accession>
<evidence type="ECO:0000256" key="4">
    <source>
        <dbReference type="ARBA" id="ARBA00022692"/>
    </source>
</evidence>
<keyword evidence="6 7" id="KW-0472">Membrane</keyword>
<feature type="transmembrane region" description="Helical" evidence="7">
    <location>
        <begin position="243"/>
        <end position="264"/>
    </location>
</feature>
<keyword evidence="3 7" id="KW-0813">Transport</keyword>
<dbReference type="PANTHER" id="PTHR31376:SF105">
    <property type="entry name" value="PURINE PERMEASE-RELATED"/>
    <property type="match status" value="1"/>
</dbReference>
<keyword evidence="9" id="KW-1185">Reference proteome</keyword>
<feature type="transmembrane region" description="Helical" evidence="7">
    <location>
        <begin position="321"/>
        <end position="346"/>
    </location>
</feature>
<organism evidence="8 9">
    <name type="scientific">Aquilegia coerulea</name>
    <name type="common">Rocky mountain columbine</name>
    <dbReference type="NCBI Taxonomy" id="218851"/>
    <lineage>
        <taxon>Eukaryota</taxon>
        <taxon>Viridiplantae</taxon>
        <taxon>Streptophyta</taxon>
        <taxon>Embryophyta</taxon>
        <taxon>Tracheophyta</taxon>
        <taxon>Spermatophyta</taxon>
        <taxon>Magnoliopsida</taxon>
        <taxon>Ranunculales</taxon>
        <taxon>Ranunculaceae</taxon>
        <taxon>Thalictroideae</taxon>
        <taxon>Aquilegia</taxon>
    </lineage>
</organism>
<feature type="transmembrane region" description="Helical" evidence="7">
    <location>
        <begin position="115"/>
        <end position="135"/>
    </location>
</feature>
<feature type="transmembrane region" description="Helical" evidence="7">
    <location>
        <begin position="155"/>
        <end position="175"/>
    </location>
</feature>
<dbReference type="InterPro" id="IPR037185">
    <property type="entry name" value="EmrE-like"/>
</dbReference>
<gene>
    <name evidence="8" type="ORF">AQUCO_01400486v1</name>
</gene>
<evidence type="ECO:0000256" key="7">
    <source>
        <dbReference type="RuleBase" id="RU368015"/>
    </source>
</evidence>
<feature type="transmembrane region" description="Helical" evidence="7">
    <location>
        <begin position="285"/>
        <end position="301"/>
    </location>
</feature>
<dbReference type="STRING" id="218851.A0A2G5DXE1"/>
<comment type="similarity">
    <text evidence="2 7">Belongs to the purine permeases (TC 2.A.7.14) family.</text>
</comment>
<dbReference type="EMBL" id="KZ305031">
    <property type="protein sequence ID" value="PIA47917.1"/>
    <property type="molecule type" value="Genomic_DNA"/>
</dbReference>
<dbReference type="PANTHER" id="PTHR31376">
    <property type="entry name" value="OS09G0467300 PROTEIN-RELATED"/>
    <property type="match status" value="1"/>
</dbReference>
<evidence type="ECO:0000256" key="5">
    <source>
        <dbReference type="ARBA" id="ARBA00022989"/>
    </source>
</evidence>
<keyword evidence="4 7" id="KW-0812">Transmembrane</keyword>
<dbReference type="SUPFAM" id="SSF103481">
    <property type="entry name" value="Multidrug resistance efflux transporter EmrE"/>
    <property type="match status" value="1"/>
</dbReference>
<sequence>MAASKIIRQFYHYLYVINSFFSFKSSSSSSDDESISDLKVSFMSTEGGDVEEGIKTPRPVVQNQETSTTTTSTTTTKKPTNWPLLLLSCAFVAIGVIGGPLLSRLYFLHGGNRQWITSCMETAGFPILFIPLFSLFVQSRSQGVRFSEFCMEPKLFILSAVIGLLLGLDNFLYSIGLSYTPVSTSSILFATQLAFLAVFSFFIVRQKFTVYSINAVFLMTLGSVLLGLRTDGDRPAGVTNGQYLLGFFLTLGSAAVLGLIWPLVELSYSKAKRPVNYSTVLQFQINLAIFATIFSATGMFLNNDFQAISKEASEYGLGSGMYYVVLVAGAIVWQLSFLGGVGVVFCANSLLNGILSAILLPITEIAAVIAYQENFNGEKALALVLCLWGFASYFCGEYKMNKKLKNAAKDQVAVDEATNTDALSSV</sequence>
<dbReference type="GO" id="GO:0015211">
    <property type="term" value="F:purine nucleoside transmembrane transporter activity"/>
    <property type="evidence" value="ECO:0007669"/>
    <property type="project" value="UniProtKB-UniRule"/>
</dbReference>
<dbReference type="InParanoid" id="A0A2G5DXE1"/>
<evidence type="ECO:0000256" key="1">
    <source>
        <dbReference type="ARBA" id="ARBA00004141"/>
    </source>
</evidence>
<evidence type="ECO:0000256" key="3">
    <source>
        <dbReference type="ARBA" id="ARBA00022448"/>
    </source>
</evidence>
<dbReference type="GO" id="GO:0016020">
    <property type="term" value="C:membrane"/>
    <property type="evidence" value="ECO:0007669"/>
    <property type="project" value="UniProtKB-SubCell"/>
</dbReference>
<evidence type="ECO:0000313" key="8">
    <source>
        <dbReference type="EMBL" id="PIA47917.1"/>
    </source>
</evidence>
<dbReference type="OrthoDB" id="1911357at2759"/>
<name>A0A2G5DXE1_AQUCA</name>
<comment type="subcellular location">
    <subcellularLocation>
        <location evidence="1 7">Membrane</location>
        <topology evidence="1 7">Multi-pass membrane protein</topology>
    </subcellularLocation>
</comment>
<feature type="transmembrane region" description="Helical" evidence="7">
    <location>
        <begin position="353"/>
        <end position="371"/>
    </location>
</feature>
<evidence type="ECO:0000256" key="2">
    <source>
        <dbReference type="ARBA" id="ARBA00006213"/>
    </source>
</evidence>